<dbReference type="EMBL" id="JAZIBG010000058">
    <property type="protein sequence ID" value="MEF7617504.1"/>
    <property type="molecule type" value="Genomic_DNA"/>
</dbReference>
<comment type="caution">
    <text evidence="2">The sequence shown here is derived from an EMBL/GenBank/DDBJ whole genome shotgun (WGS) entry which is preliminary data.</text>
</comment>
<dbReference type="Proteomes" id="UP001336250">
    <property type="component" value="Unassembled WGS sequence"/>
</dbReference>
<dbReference type="InterPro" id="IPR011990">
    <property type="entry name" value="TPR-like_helical_dom_sf"/>
</dbReference>
<keyword evidence="3" id="KW-1185">Reference proteome</keyword>
<dbReference type="Pfam" id="PF14559">
    <property type="entry name" value="TPR_19"/>
    <property type="match status" value="1"/>
</dbReference>
<evidence type="ECO:0000259" key="1">
    <source>
        <dbReference type="Pfam" id="PF04575"/>
    </source>
</evidence>
<proteinExistence type="predicted"/>
<dbReference type="SUPFAM" id="SSF48452">
    <property type="entry name" value="TPR-like"/>
    <property type="match status" value="1"/>
</dbReference>
<evidence type="ECO:0000313" key="3">
    <source>
        <dbReference type="Proteomes" id="UP001336250"/>
    </source>
</evidence>
<dbReference type="Gene3D" id="1.25.40.10">
    <property type="entry name" value="Tetratricopeptide repeat domain"/>
    <property type="match status" value="1"/>
</dbReference>
<feature type="domain" description="Surface lipoprotein assembly modifier C-terminal" evidence="1">
    <location>
        <begin position="198"/>
        <end position="433"/>
    </location>
</feature>
<name>A0AAW9QPL3_9BURK</name>
<dbReference type="InterPro" id="IPR007655">
    <property type="entry name" value="Slam_C"/>
</dbReference>
<reference evidence="2 3" key="1">
    <citation type="submission" date="2024-02" db="EMBL/GenBank/DDBJ databases">
        <title>Genome sequence of Aquincola sp. MAHUQ-54.</title>
        <authorList>
            <person name="Huq M.A."/>
        </authorList>
    </citation>
    <scope>NUCLEOTIDE SEQUENCE [LARGE SCALE GENOMIC DNA]</scope>
    <source>
        <strain evidence="2 3">MAHUQ-54</strain>
    </source>
</reference>
<organism evidence="2 3">
    <name type="scientific">Aquincola agrisoli</name>
    <dbReference type="NCBI Taxonomy" id="3119538"/>
    <lineage>
        <taxon>Bacteria</taxon>
        <taxon>Pseudomonadati</taxon>
        <taxon>Pseudomonadota</taxon>
        <taxon>Betaproteobacteria</taxon>
        <taxon>Burkholderiales</taxon>
        <taxon>Sphaerotilaceae</taxon>
        <taxon>Aquincola</taxon>
    </lineage>
</organism>
<protein>
    <submittedName>
        <fullName evidence="2">Porin family protein</fullName>
    </submittedName>
</protein>
<evidence type="ECO:0000313" key="2">
    <source>
        <dbReference type="EMBL" id="MEF7617504.1"/>
    </source>
</evidence>
<gene>
    <name evidence="2" type="ORF">V4F39_26580</name>
</gene>
<accession>A0AAW9QPL3</accession>
<sequence>MAAALGLLTAAAGASAQDAARDASRGPLQDQRADATFRQLADQEPARAGDVDFDLALGVAALDAGQVSRAIFALERVVAAAPDNGPARAELARAYLAAGEVDRGRAELLRVRRGELPPEAARAIDRVLGALDQAADSARRTRINGYLELAAGDDSNVNSATNVGQFALPAFGGLLFTMARETRRQHDAFATAAGGLSVQRPLTSTWDLVAGANLRTTAPHRVHDMNTTVADAMVGAARNGATSVQTIALQASGAWVSSSLYRTANGVMAQWQQQLGPASQASGFAQFSRQEYAGQHERNTDRTVLGAAFARAFQDGARLAYGSVYHVAEHARADGFDDVGHRGFGARLGAEQLAGSTVLFAEWQFERRRYGGREPLFDVSRSDHQSDLLAGLRWTFAPHWQLVPQVRRTVARSNVVLYDYHKTVVQIALRREFP</sequence>
<dbReference type="AlphaFoldDB" id="A0AAW9QPL3"/>
<dbReference type="Pfam" id="PF04575">
    <property type="entry name" value="SlipAM"/>
    <property type="match status" value="1"/>
</dbReference>